<dbReference type="InterPro" id="IPR036388">
    <property type="entry name" value="WH-like_DNA-bd_sf"/>
</dbReference>
<dbReference type="EMBL" id="LGVG01000003">
    <property type="protein sequence ID" value="KNE29025.1"/>
    <property type="molecule type" value="Genomic_DNA"/>
</dbReference>
<accession>A0AAW3IB45</accession>
<keyword evidence="3" id="KW-0238">DNA-binding</keyword>
<dbReference type="Gene3D" id="1.10.10.10">
    <property type="entry name" value="Winged helix-like DNA-binding domain superfamily/Winged helix DNA-binding domain"/>
    <property type="match status" value="1"/>
</dbReference>
<reference evidence="6 7" key="1">
    <citation type="submission" date="2015-07" db="EMBL/GenBank/DDBJ databases">
        <title>Draft genome of Achromobacter spanius.</title>
        <authorList>
            <person name="Wang X."/>
        </authorList>
    </citation>
    <scope>NUCLEOTIDE SEQUENCE [LARGE SCALE GENOMIC DNA]</scope>
    <source>
        <strain evidence="6 7">CGMCC9173</strain>
    </source>
</reference>
<organism evidence="6 7">
    <name type="scientific">Achromobacter spanius</name>
    <dbReference type="NCBI Taxonomy" id="217203"/>
    <lineage>
        <taxon>Bacteria</taxon>
        <taxon>Pseudomonadati</taxon>
        <taxon>Pseudomonadota</taxon>
        <taxon>Betaproteobacteria</taxon>
        <taxon>Burkholderiales</taxon>
        <taxon>Alcaligenaceae</taxon>
        <taxon>Achromobacter</taxon>
    </lineage>
</organism>
<dbReference type="RefSeq" id="WP_050445491.1">
    <property type="nucleotide sequence ID" value="NZ_LGVG01000003.1"/>
</dbReference>
<dbReference type="PROSITE" id="PS50931">
    <property type="entry name" value="HTH_LYSR"/>
    <property type="match status" value="1"/>
</dbReference>
<dbReference type="GO" id="GO:0003677">
    <property type="term" value="F:DNA binding"/>
    <property type="evidence" value="ECO:0007669"/>
    <property type="project" value="UniProtKB-KW"/>
</dbReference>
<dbReference type="PANTHER" id="PTHR30419">
    <property type="entry name" value="HTH-TYPE TRANSCRIPTIONAL REGULATOR YBHD"/>
    <property type="match status" value="1"/>
</dbReference>
<dbReference type="PRINTS" id="PR00039">
    <property type="entry name" value="HTHLYSR"/>
</dbReference>
<dbReference type="AlphaFoldDB" id="A0AAW3IB45"/>
<dbReference type="InterPro" id="IPR050950">
    <property type="entry name" value="HTH-type_LysR_regulators"/>
</dbReference>
<comment type="similarity">
    <text evidence="1">Belongs to the LysR transcriptional regulatory family.</text>
</comment>
<dbReference type="InterPro" id="IPR036390">
    <property type="entry name" value="WH_DNA-bd_sf"/>
</dbReference>
<proteinExistence type="inferred from homology"/>
<name>A0AAW3IB45_9BURK</name>
<evidence type="ECO:0000256" key="3">
    <source>
        <dbReference type="ARBA" id="ARBA00023125"/>
    </source>
</evidence>
<dbReference type="Gene3D" id="3.40.190.290">
    <property type="match status" value="1"/>
</dbReference>
<evidence type="ECO:0000259" key="5">
    <source>
        <dbReference type="PROSITE" id="PS50931"/>
    </source>
</evidence>
<evidence type="ECO:0000256" key="2">
    <source>
        <dbReference type="ARBA" id="ARBA00023015"/>
    </source>
</evidence>
<feature type="domain" description="HTH lysR-type" evidence="5">
    <location>
        <begin position="18"/>
        <end position="72"/>
    </location>
</feature>
<evidence type="ECO:0000256" key="4">
    <source>
        <dbReference type="ARBA" id="ARBA00023163"/>
    </source>
</evidence>
<evidence type="ECO:0000313" key="7">
    <source>
        <dbReference type="Proteomes" id="UP000037511"/>
    </source>
</evidence>
<dbReference type="InterPro" id="IPR005119">
    <property type="entry name" value="LysR_subst-bd"/>
</dbReference>
<dbReference type="InterPro" id="IPR000847">
    <property type="entry name" value="LysR_HTH_N"/>
</dbReference>
<evidence type="ECO:0000313" key="6">
    <source>
        <dbReference type="EMBL" id="KNE29025.1"/>
    </source>
</evidence>
<sequence length="332" mass="36283">MANVPPSLNSVMSRLHAKQLRLLITIEECGSLLAAADKIGLTQPGASKALRELEQTLQVELFARTNRGLIPTEAGLCALRFARLIQADINKLRFELDAIASGAGGRLAIGTIMGAVPLLTDAVTHLLRQQPRMSVEIVEDTSETLLGLIERGRLDAAICRSSVGRNQELYESIVIKPESLAVIANVRHTAMGADAVELRELQDSRWVVYRAHMPMRRLLEREFHEAELNFPLHLIETTSALATLTLLSRNTDLVALVSEDVANYFCRNGLVGTLALALKSRSEPYELVFRKGAPKSPALSLLVEALMRDPLEVLRGSVLRFDDPLSPVGGGV</sequence>
<comment type="caution">
    <text evidence="6">The sequence shown here is derived from an EMBL/GenBank/DDBJ whole genome shotgun (WGS) entry which is preliminary data.</text>
</comment>
<dbReference type="GO" id="GO:0003700">
    <property type="term" value="F:DNA-binding transcription factor activity"/>
    <property type="evidence" value="ECO:0007669"/>
    <property type="project" value="InterPro"/>
</dbReference>
<dbReference type="Pfam" id="PF00126">
    <property type="entry name" value="HTH_1"/>
    <property type="match status" value="1"/>
</dbReference>
<evidence type="ECO:0000256" key="1">
    <source>
        <dbReference type="ARBA" id="ARBA00009437"/>
    </source>
</evidence>
<dbReference type="Pfam" id="PF03466">
    <property type="entry name" value="LysR_substrate"/>
    <property type="match status" value="1"/>
</dbReference>
<keyword evidence="2" id="KW-0805">Transcription regulation</keyword>
<keyword evidence="4" id="KW-0804">Transcription</keyword>
<dbReference type="SUPFAM" id="SSF53850">
    <property type="entry name" value="Periplasmic binding protein-like II"/>
    <property type="match status" value="1"/>
</dbReference>
<protein>
    <submittedName>
        <fullName evidence="6">LysR family transcriptional regulator</fullName>
    </submittedName>
</protein>
<gene>
    <name evidence="6" type="ORF">AFM18_04045</name>
</gene>
<dbReference type="GO" id="GO:0005829">
    <property type="term" value="C:cytosol"/>
    <property type="evidence" value="ECO:0007669"/>
    <property type="project" value="TreeGrafter"/>
</dbReference>
<dbReference type="Proteomes" id="UP000037511">
    <property type="component" value="Unassembled WGS sequence"/>
</dbReference>
<dbReference type="SUPFAM" id="SSF46785">
    <property type="entry name" value="Winged helix' DNA-binding domain"/>
    <property type="match status" value="1"/>
</dbReference>